<proteinExistence type="predicted"/>
<feature type="transmembrane region" description="Helical" evidence="6">
    <location>
        <begin position="145"/>
        <end position="174"/>
    </location>
</feature>
<feature type="transmembrane region" description="Helical" evidence="6">
    <location>
        <begin position="229"/>
        <end position="252"/>
    </location>
</feature>
<name>A0ABP2RXW5_RHILU</name>
<dbReference type="RefSeq" id="WP_006697356.1">
    <property type="nucleotide sequence ID" value="NZ_AMQQ01000003.1"/>
</dbReference>
<evidence type="ECO:0008006" key="9">
    <source>
        <dbReference type="Google" id="ProtNLM"/>
    </source>
</evidence>
<keyword evidence="5 6" id="KW-0472">Membrane</keyword>
<feature type="transmembrane region" description="Helical" evidence="6">
    <location>
        <begin position="194"/>
        <end position="217"/>
    </location>
</feature>
<evidence type="ECO:0000256" key="2">
    <source>
        <dbReference type="ARBA" id="ARBA00022475"/>
    </source>
</evidence>
<dbReference type="Proteomes" id="UP000017668">
    <property type="component" value="Unassembled WGS sequence"/>
</dbReference>
<evidence type="ECO:0000256" key="5">
    <source>
        <dbReference type="ARBA" id="ARBA00023136"/>
    </source>
</evidence>
<keyword evidence="3 6" id="KW-0812">Transmembrane</keyword>
<accession>A0ABP2RXW5</accession>
<evidence type="ECO:0000313" key="8">
    <source>
        <dbReference type="Proteomes" id="UP000017668"/>
    </source>
</evidence>
<feature type="transmembrane region" description="Helical" evidence="6">
    <location>
        <begin position="77"/>
        <end position="95"/>
    </location>
</feature>
<keyword evidence="4 6" id="KW-1133">Transmembrane helix</keyword>
<gene>
    <name evidence="7" type="ORF">C241_01714</name>
</gene>
<feature type="transmembrane region" description="Helical" evidence="6">
    <location>
        <begin position="272"/>
        <end position="296"/>
    </location>
</feature>
<dbReference type="PANTHER" id="PTHR39087">
    <property type="entry name" value="UPF0104 MEMBRANE PROTEIN MJ1595"/>
    <property type="match status" value="1"/>
</dbReference>
<evidence type="ECO:0000256" key="3">
    <source>
        <dbReference type="ARBA" id="ARBA00022692"/>
    </source>
</evidence>
<dbReference type="InterPro" id="IPR022791">
    <property type="entry name" value="L-PG_synthase/AglD"/>
</dbReference>
<comment type="subcellular location">
    <subcellularLocation>
        <location evidence="1">Cell membrane</location>
        <topology evidence="1">Multi-pass membrane protein</topology>
    </subcellularLocation>
</comment>
<dbReference type="PANTHER" id="PTHR39087:SF2">
    <property type="entry name" value="UPF0104 MEMBRANE PROTEIN MJ1595"/>
    <property type="match status" value="1"/>
</dbReference>
<comment type="caution">
    <text evidence="7">The sequence shown here is derived from an EMBL/GenBank/DDBJ whole genome shotgun (WGS) entry which is preliminary data.</text>
</comment>
<feature type="transmembrane region" description="Helical" evidence="6">
    <location>
        <begin position="115"/>
        <end position="138"/>
    </location>
</feature>
<keyword evidence="8" id="KW-1185">Reference proteome</keyword>
<evidence type="ECO:0000256" key="6">
    <source>
        <dbReference type="SAM" id="Phobius"/>
    </source>
</evidence>
<evidence type="ECO:0000313" key="7">
    <source>
        <dbReference type="EMBL" id="EKJ97396.1"/>
    </source>
</evidence>
<organism evidence="7 8">
    <name type="scientific">Bradyrhizobium lupini HPC(L)</name>
    <dbReference type="NCBI Taxonomy" id="1229491"/>
    <lineage>
        <taxon>Bacteria</taxon>
        <taxon>Pseudomonadati</taxon>
        <taxon>Pseudomonadota</taxon>
        <taxon>Alphaproteobacteria</taxon>
        <taxon>Hyphomicrobiales</taxon>
        <taxon>Nitrobacteraceae</taxon>
        <taxon>Bradyrhizobium</taxon>
    </lineage>
</organism>
<protein>
    <recommendedName>
        <fullName evidence="9">Transmembrane protein</fullName>
    </recommendedName>
</protein>
<feature type="transmembrane region" description="Helical" evidence="6">
    <location>
        <begin position="37"/>
        <end position="56"/>
    </location>
</feature>
<dbReference type="EMBL" id="AMQQ01000003">
    <property type="protein sequence ID" value="EKJ97396.1"/>
    <property type="molecule type" value="Genomic_DNA"/>
</dbReference>
<feature type="transmembrane region" description="Helical" evidence="6">
    <location>
        <begin position="7"/>
        <end position="25"/>
    </location>
</feature>
<dbReference type="Pfam" id="PF03706">
    <property type="entry name" value="LPG_synthase_TM"/>
    <property type="match status" value="1"/>
</dbReference>
<dbReference type="PROSITE" id="PS51257">
    <property type="entry name" value="PROKAR_LIPOPROTEIN"/>
    <property type="match status" value="1"/>
</dbReference>
<evidence type="ECO:0000256" key="4">
    <source>
        <dbReference type="ARBA" id="ARBA00022989"/>
    </source>
</evidence>
<evidence type="ECO:0000256" key="1">
    <source>
        <dbReference type="ARBA" id="ARBA00004651"/>
    </source>
</evidence>
<reference evidence="7 8" key="1">
    <citation type="journal article" date="2013" name="Genome Announc.">
        <title>Genome Sequence of Rhizobium lupini HPC(L) Isolated from Saline Desert Soil, Kutch (Gujarat).</title>
        <authorList>
            <person name="Agarwal L."/>
            <person name="Purohit H.J."/>
        </authorList>
    </citation>
    <scope>NUCLEOTIDE SEQUENCE [LARGE SCALE GENOMIC DNA]</scope>
    <source>
        <strain evidence="8">HPC(L)</strain>
    </source>
</reference>
<keyword evidence="2" id="KW-1003">Cell membrane</keyword>
<sequence length="315" mass="34072">MLTVVRRLWPVLVALIACSVVLYQFDWRNMLRLLPTLPVGWLLLVMASGTILVFATSAARWIAINQLPWEARTIKRVYCYVALAMAASLVTPFQLGELLKIRFAQESGLKLGNSAVNLALERIADLFTICALGVAGLICIQTGLFFVAVVTLISIMLFGIFMAPMLHGFIAWLGDTSFGDRLKSLAGPPLPLCNLVIVGAMTFLKWGLTLALWMLIIKLANVDINFWQGSFLLGGVAAISILSMIPGGIGVQEFSLRAILVGMGTEPLHAETAAIVLRLLTPVMVVIAAAHLPLFYRKIQSSAAIEGSHDTAGPT</sequence>